<protein>
    <submittedName>
        <fullName evidence="2">ATP-dependent DNA helicase</fullName>
    </submittedName>
</protein>
<reference evidence="1" key="1">
    <citation type="journal article" date="2013" name="Genetics">
        <title>The draft genome and transcriptome of Panagrellus redivivus are shaped by the harsh demands of a free-living lifestyle.</title>
        <authorList>
            <person name="Srinivasan J."/>
            <person name="Dillman A.R."/>
            <person name="Macchietto M.G."/>
            <person name="Heikkinen L."/>
            <person name="Lakso M."/>
            <person name="Fracchia K.M."/>
            <person name="Antoshechkin I."/>
            <person name="Mortazavi A."/>
            <person name="Wong G."/>
            <person name="Sternberg P.W."/>
        </authorList>
    </citation>
    <scope>NUCLEOTIDE SEQUENCE [LARGE SCALE GENOMIC DNA]</scope>
    <source>
        <strain evidence="1">MT8872</strain>
    </source>
</reference>
<evidence type="ECO:0000313" key="1">
    <source>
        <dbReference type="Proteomes" id="UP000492821"/>
    </source>
</evidence>
<accession>A0A7E4VDM8</accession>
<dbReference type="Proteomes" id="UP000492821">
    <property type="component" value="Unassembled WGS sequence"/>
</dbReference>
<evidence type="ECO:0000313" key="2">
    <source>
        <dbReference type="WBParaSite" id="Pan_g19597.t1"/>
    </source>
</evidence>
<reference evidence="2" key="2">
    <citation type="submission" date="2020-10" db="UniProtKB">
        <authorList>
            <consortium name="WormBaseParasite"/>
        </authorList>
    </citation>
    <scope>IDENTIFICATION</scope>
</reference>
<sequence>MKVKKVLVLACDAAYVFEYRHSVPIKKVAINWDTMELSDVVDAVSKAVPRKSVVAAYTLPFLTHYAIQVQLWDVLQIIGYENIGVINSVSYFLTHVISKARIPKLEDLRDTIHIINSDPAFKIFGTSFVVKRTPRGYDVVNTKTSCPPLTDMLHILVVEDEANDDPRLRSPYADLFPKHFPMHLEGFSTDFMSKYAWNKYDCGIFDNFLVSETAGIIFQIRWNDSVEEFNLMEEPIPLQRTTDCHIGEARFIVTSLSHGDLSETVNITHRCDFEGVKDRTIRVTLVYNQEPNYDVVFEDVSEIRECPSVKRLSPEDLVNEPLLAWHQEYSLQPLFRNTVVAFNGQTFKDRNDFVKNAAKLCPIDRTQWFVDLYDQTTSLDERYSRRIMFKLVKDIPVRSMNRQCFIFSLTFAAYDIEVPNGHTMAFWSLQQCWIFVKFEDGFRLIGCARDAMRAVQDFDANIVVIGLDFPIKYPVMVAAAREYLAPRDVFVVGFPSINTPQFVPYAWTLVDRTFGQFHVHDFISLKFIVACTKQRMTFTVDWVTMPHVVTIEMDTFSPSALEITYALYGYFLNKKPINKVVGPFKSTLLSITFTIEDAYNINFAVKEINEKRPAHNVMQIVLIEKVDKGFLRKIYYRDTVTPIDTRTFKNLRVALRTVPNHFMTACFIKVIKLTLAGRKSFLAVAKSFNFESVHAINDDTHLLHTSLQSAIHSIVDGEMMLLTSEVKRSDNPDLFYQGFVFKRVCGVFKMLESGYIAPKSICSTYPCVRRIFVVGPKHVIPGLEDFDVVFVPPMFPNCFDHVDRANPPLIAEHVGTNFVAEWKSHTQRFMTMYETVPFTKKVVINIGQSLHLIFKMISPYRPRFDTLAKFIFAASDEDRYAVATITVDKDLIPEIKLAGKPNIVPKIVMEFTEDNLVLIKSKKPYSGCARFPAYISFDSLTECSIGNRAFADFENGKSQVVYDIVKMLNKNYNTDEPATSSKFMVSRDEHGYVKVNAGYGYVGIYSLFGYLLKYMIAEVRQHSKEPLKDIGIKLPVDSTVSDGIREELDTLLKVKLVIFT</sequence>
<proteinExistence type="predicted"/>
<keyword evidence="1" id="KW-1185">Reference proteome</keyword>
<organism evidence="1 2">
    <name type="scientific">Panagrellus redivivus</name>
    <name type="common">Microworm</name>
    <dbReference type="NCBI Taxonomy" id="6233"/>
    <lineage>
        <taxon>Eukaryota</taxon>
        <taxon>Metazoa</taxon>
        <taxon>Ecdysozoa</taxon>
        <taxon>Nematoda</taxon>
        <taxon>Chromadorea</taxon>
        <taxon>Rhabditida</taxon>
        <taxon>Tylenchina</taxon>
        <taxon>Panagrolaimomorpha</taxon>
        <taxon>Panagrolaimoidea</taxon>
        <taxon>Panagrolaimidae</taxon>
        <taxon>Panagrellus</taxon>
    </lineage>
</organism>
<name>A0A7E4VDM8_PANRE</name>
<dbReference type="AlphaFoldDB" id="A0A7E4VDM8"/>
<dbReference type="WBParaSite" id="Pan_g19597.t1">
    <property type="protein sequence ID" value="Pan_g19597.t1"/>
    <property type="gene ID" value="Pan_g19597"/>
</dbReference>